<sequence>MNIWIWSDLHLEQQYVEFPLAAPAQADVILCAGDWTTADKLEDQMRSAIQRYNLPIIFVAGNHEYQCDLSFEASRHVMASIVEKSLHWNQRVHVLDNEFLLYQDIVFVGSTLWTDFLYQLSDLAELPWRVKEAESLIRDFTAIKMNDGENFSPSLMLQQHRIASHFIHETCQRFIDKRKVVISHHIPHEAASADVYQTSASNYLYASGASAFENLMHSSDAPHLWICGHTHQSTDIQIGKTRIISNPFGYRRFKSERENSFRWDYVVTL</sequence>
<dbReference type="Proteomes" id="UP001597263">
    <property type="component" value="Unassembled WGS sequence"/>
</dbReference>
<name>A0ABW3V257_9HYPH</name>
<gene>
    <name evidence="2" type="ORF">ACFQ35_06200</name>
</gene>
<reference evidence="3" key="1">
    <citation type="journal article" date="2019" name="Int. J. Syst. Evol. Microbiol.">
        <title>The Global Catalogue of Microorganisms (GCM) 10K type strain sequencing project: providing services to taxonomists for standard genome sequencing and annotation.</title>
        <authorList>
            <consortium name="The Broad Institute Genomics Platform"/>
            <consortium name="The Broad Institute Genome Sequencing Center for Infectious Disease"/>
            <person name="Wu L."/>
            <person name="Ma J."/>
        </authorList>
    </citation>
    <scope>NUCLEOTIDE SEQUENCE [LARGE SCALE GENOMIC DNA]</scope>
    <source>
        <strain evidence="3">CCUG 49584</strain>
    </source>
</reference>
<evidence type="ECO:0000313" key="2">
    <source>
        <dbReference type="EMBL" id="MFD1226742.1"/>
    </source>
</evidence>
<dbReference type="PANTHER" id="PTHR37844:SF2">
    <property type="entry name" value="SER_THR PROTEIN PHOSPHATASE SUPERFAMILY (AFU_ORTHOLOGUE AFUA_1G14840)"/>
    <property type="match status" value="1"/>
</dbReference>
<keyword evidence="3" id="KW-1185">Reference proteome</keyword>
<dbReference type="RefSeq" id="WP_289388392.1">
    <property type="nucleotide sequence ID" value="NZ_JAUCBM010000012.1"/>
</dbReference>
<organism evidence="2 3">
    <name type="scientific">Pseudochrobactrum kiredjianiae</name>
    <dbReference type="NCBI Taxonomy" id="386305"/>
    <lineage>
        <taxon>Bacteria</taxon>
        <taxon>Pseudomonadati</taxon>
        <taxon>Pseudomonadota</taxon>
        <taxon>Alphaproteobacteria</taxon>
        <taxon>Hyphomicrobiales</taxon>
        <taxon>Brucellaceae</taxon>
        <taxon>Pseudochrobactrum</taxon>
    </lineage>
</organism>
<dbReference type="SUPFAM" id="SSF56300">
    <property type="entry name" value="Metallo-dependent phosphatases"/>
    <property type="match status" value="1"/>
</dbReference>
<feature type="domain" description="Calcineurin-like phosphoesterase" evidence="1">
    <location>
        <begin position="1"/>
        <end position="232"/>
    </location>
</feature>
<accession>A0ABW3V257</accession>
<dbReference type="EMBL" id="JBHTMA010000032">
    <property type="protein sequence ID" value="MFD1226742.1"/>
    <property type="molecule type" value="Genomic_DNA"/>
</dbReference>
<proteinExistence type="predicted"/>
<dbReference type="InterPro" id="IPR004843">
    <property type="entry name" value="Calcineurin-like_PHP"/>
</dbReference>
<dbReference type="Gene3D" id="3.60.21.10">
    <property type="match status" value="1"/>
</dbReference>
<evidence type="ECO:0000259" key="1">
    <source>
        <dbReference type="Pfam" id="PF00149"/>
    </source>
</evidence>
<protein>
    <submittedName>
        <fullName evidence="2">Metallophosphoesterase</fullName>
    </submittedName>
</protein>
<dbReference type="Pfam" id="PF00149">
    <property type="entry name" value="Metallophos"/>
    <property type="match status" value="1"/>
</dbReference>
<dbReference type="PANTHER" id="PTHR37844">
    <property type="entry name" value="SER/THR PROTEIN PHOSPHATASE SUPERFAMILY (AFU_ORTHOLOGUE AFUA_1G14840)"/>
    <property type="match status" value="1"/>
</dbReference>
<evidence type="ECO:0000313" key="3">
    <source>
        <dbReference type="Proteomes" id="UP001597263"/>
    </source>
</evidence>
<dbReference type="InterPro" id="IPR029052">
    <property type="entry name" value="Metallo-depent_PP-like"/>
</dbReference>
<comment type="caution">
    <text evidence="2">The sequence shown here is derived from an EMBL/GenBank/DDBJ whole genome shotgun (WGS) entry which is preliminary data.</text>
</comment>